<comment type="caution">
    <text evidence="2">The sequence shown here is derived from an EMBL/GenBank/DDBJ whole genome shotgun (WGS) entry which is preliminary data.</text>
</comment>
<organism evidence="2 4">
    <name type="scientific">Brucella tritici</name>
    <dbReference type="NCBI Taxonomy" id="94626"/>
    <lineage>
        <taxon>Bacteria</taxon>
        <taxon>Pseudomonadati</taxon>
        <taxon>Pseudomonadota</taxon>
        <taxon>Alphaproteobacteria</taxon>
        <taxon>Hyphomicrobiales</taxon>
        <taxon>Brucellaceae</taxon>
        <taxon>Brucella/Ochrobactrum group</taxon>
        <taxon>Brucella</taxon>
    </lineage>
</organism>
<dbReference type="Proteomes" id="UP000430843">
    <property type="component" value="Unassembled WGS sequence"/>
</dbReference>
<accession>A0A7X6JC73</accession>
<reference evidence="1 3" key="1">
    <citation type="submission" date="2019-09" db="EMBL/GenBank/DDBJ databases">
        <title>Taxonomic organization of the family Brucellaceae based on a phylogenomic approach.</title>
        <authorList>
            <person name="Leclercq S."/>
            <person name="Cloeckaert A."/>
            <person name="Zygmunt M.S."/>
        </authorList>
    </citation>
    <scope>NUCLEOTIDE SEQUENCE [LARGE SCALE GENOMIC DNA]</scope>
    <source>
        <strain evidence="1 3">LMG 18957</strain>
    </source>
</reference>
<name>A0A7X6JC73_9HYPH</name>
<reference evidence="2 4" key="2">
    <citation type="submission" date="2020-04" db="EMBL/GenBank/DDBJ databases">
        <title>Whole genome sequencing of clinical and environmental type strains of Ochrobactrum.</title>
        <authorList>
            <person name="Dharne M."/>
        </authorList>
    </citation>
    <scope>NUCLEOTIDE SEQUENCE [LARGE SCALE GENOMIC DNA]</scope>
    <source>
        <strain evidence="2 4">DSM 13340</strain>
    </source>
</reference>
<dbReference type="EMBL" id="JAAXZB010000001">
    <property type="protein sequence ID" value="NKW09165.1"/>
    <property type="molecule type" value="Genomic_DNA"/>
</dbReference>
<evidence type="ECO:0000313" key="1">
    <source>
        <dbReference type="EMBL" id="KAB2661163.1"/>
    </source>
</evidence>
<dbReference type="EMBL" id="WBWA01000062">
    <property type="protein sequence ID" value="KAB2661163.1"/>
    <property type="molecule type" value="Genomic_DNA"/>
</dbReference>
<protein>
    <submittedName>
        <fullName evidence="2">Uncharacterized protein</fullName>
    </submittedName>
</protein>
<proteinExistence type="predicted"/>
<evidence type="ECO:0000313" key="3">
    <source>
        <dbReference type="Proteomes" id="UP000430843"/>
    </source>
</evidence>
<dbReference type="Proteomes" id="UP000558475">
    <property type="component" value="Unassembled WGS sequence"/>
</dbReference>
<gene>
    <name evidence="1" type="ORF">F9K91_25330</name>
    <name evidence="2" type="ORF">HGG76_02650</name>
</gene>
<evidence type="ECO:0000313" key="4">
    <source>
        <dbReference type="Proteomes" id="UP000558475"/>
    </source>
</evidence>
<dbReference type="RefSeq" id="WP_151679049.1">
    <property type="nucleotide sequence ID" value="NZ_WBWA01000062.1"/>
</dbReference>
<sequence>MSTEYTIFKRGDKYLLAEEHSSKVNLWMSTGLGNDESYDGQLRNLETVDLVGIALEIIKVAAYTGDLTGKCEEYLEDKPDSAFYYQSMMKAVGTER</sequence>
<evidence type="ECO:0000313" key="2">
    <source>
        <dbReference type="EMBL" id="NKW09165.1"/>
    </source>
</evidence>
<keyword evidence="3" id="KW-1185">Reference proteome</keyword>
<dbReference type="AlphaFoldDB" id="A0A7X6JC73"/>